<dbReference type="EMBL" id="CAEZXK010000006">
    <property type="protein sequence ID" value="CAB4681917.1"/>
    <property type="molecule type" value="Genomic_DNA"/>
</dbReference>
<name>A0A6J6N707_9ZZZZ</name>
<keyword evidence="1" id="KW-0472">Membrane</keyword>
<organism evidence="2">
    <name type="scientific">freshwater metagenome</name>
    <dbReference type="NCBI Taxonomy" id="449393"/>
    <lineage>
        <taxon>unclassified sequences</taxon>
        <taxon>metagenomes</taxon>
        <taxon>ecological metagenomes</taxon>
    </lineage>
</organism>
<keyword evidence="1" id="KW-1133">Transmembrane helix</keyword>
<feature type="transmembrane region" description="Helical" evidence="1">
    <location>
        <begin position="104"/>
        <end position="126"/>
    </location>
</feature>
<gene>
    <name evidence="2" type="ORF">UFOPK2370_00363</name>
</gene>
<protein>
    <submittedName>
        <fullName evidence="2">Unannotated protein</fullName>
    </submittedName>
</protein>
<sequence length="254" mass="26429">MNKQPLLSKVSIAVAALASILMFAWPLLIATDSQNENLLAQAVFMALMPLIIAIVLVEFSTGEIGSRQLAILGVMTAINAVIRLLGAGTAGIETAFFLIIIGAYIFRSGFGFILGSASILVSALLGAGVGPWLPFQMMAAGLVGIGAGALPRFKGKFAQLLTLCVYAVLASFVYGALMTLWNWPFLAGADSSVSYEAGAGLGANLLRFLNYEIATGGLLWDAGRAITTCALILIAAPALLTSLRRAANRGGFEG</sequence>
<evidence type="ECO:0000313" key="2">
    <source>
        <dbReference type="EMBL" id="CAB4681917.1"/>
    </source>
</evidence>
<reference evidence="2" key="1">
    <citation type="submission" date="2020-05" db="EMBL/GenBank/DDBJ databases">
        <authorList>
            <person name="Chiriac C."/>
            <person name="Salcher M."/>
            <person name="Ghai R."/>
            <person name="Kavagutti S V."/>
        </authorList>
    </citation>
    <scope>NUCLEOTIDE SEQUENCE</scope>
</reference>
<feature type="transmembrane region" description="Helical" evidence="1">
    <location>
        <begin position="225"/>
        <end position="243"/>
    </location>
</feature>
<dbReference type="PIRSF" id="PIRSF037395">
    <property type="entry name" value="UCP037395_ABCper"/>
    <property type="match status" value="1"/>
</dbReference>
<feature type="transmembrane region" description="Helical" evidence="1">
    <location>
        <begin position="157"/>
        <end position="177"/>
    </location>
</feature>
<dbReference type="InterPro" id="IPR017196">
    <property type="entry name" value="ECF_substrate-spec_UCP037395"/>
</dbReference>
<keyword evidence="1" id="KW-0812">Transmembrane</keyword>
<accession>A0A6J6N707</accession>
<dbReference type="AlphaFoldDB" id="A0A6J6N707"/>
<proteinExistence type="predicted"/>
<feature type="transmembrane region" description="Helical" evidence="1">
    <location>
        <begin position="12"/>
        <end position="31"/>
    </location>
</feature>
<dbReference type="Gene3D" id="1.10.1760.20">
    <property type="match status" value="1"/>
</dbReference>
<feature type="transmembrane region" description="Helical" evidence="1">
    <location>
        <begin position="38"/>
        <end position="57"/>
    </location>
</feature>
<evidence type="ECO:0000256" key="1">
    <source>
        <dbReference type="SAM" id="Phobius"/>
    </source>
</evidence>